<name>A0A9W9FBW6_9EURO</name>
<dbReference type="Proteomes" id="UP001149165">
    <property type="component" value="Unassembled WGS sequence"/>
</dbReference>
<proteinExistence type="predicted"/>
<dbReference type="EMBL" id="JAPQKH010000005">
    <property type="protein sequence ID" value="KAJ5097383.1"/>
    <property type="molecule type" value="Genomic_DNA"/>
</dbReference>
<keyword evidence="3" id="KW-1185">Reference proteome</keyword>
<dbReference type="Pfam" id="PF02752">
    <property type="entry name" value="Arrestin_C"/>
    <property type="match status" value="1"/>
</dbReference>
<protein>
    <recommendedName>
        <fullName evidence="1">Arrestin C-terminal-like domain-containing protein</fullName>
    </recommendedName>
</protein>
<dbReference type="Gene3D" id="2.60.40.640">
    <property type="match status" value="1"/>
</dbReference>
<evidence type="ECO:0000313" key="3">
    <source>
        <dbReference type="Proteomes" id="UP001149165"/>
    </source>
</evidence>
<dbReference type="OrthoDB" id="2333384at2759"/>
<dbReference type="InterPro" id="IPR014752">
    <property type="entry name" value="Arrestin-like_C"/>
</dbReference>
<sequence>MNISPRNKDLIRNDREVTTFDVTKSLAISETGNPFKLQRGSHSFRFEIFIDKPLFETVDGLDSASHSYQVHGVIERPWSNQQIITKPLTIYGNYENDEYLSWLVPNEYYDPLILQKTLNDIHYEVILPARDIPFGAMFPAHIKILSHMKNLYVKHIMVKVTETHNFEIPATAFEQTHYNVRFLRSQNSRFVTGDDVPLLPSCYSVQEDIAPGTNWEITSTLALPRQLHDCIQTTRLPYLDIKHFLSVEIALQVADDIITINETVPFRIFMPGSPVDSAFEPGVPQMNLQELWVAPPPYGKHETDSLLVGAC</sequence>
<reference evidence="2" key="2">
    <citation type="journal article" date="2023" name="IMA Fungus">
        <title>Comparative genomic study of the Penicillium genus elucidates a diverse pangenome and 15 lateral gene transfer events.</title>
        <authorList>
            <person name="Petersen C."/>
            <person name="Sorensen T."/>
            <person name="Nielsen M.R."/>
            <person name="Sondergaard T.E."/>
            <person name="Sorensen J.L."/>
            <person name="Fitzpatrick D.A."/>
            <person name="Frisvad J.C."/>
            <person name="Nielsen K.L."/>
        </authorList>
    </citation>
    <scope>NUCLEOTIDE SEQUENCE</scope>
    <source>
        <strain evidence="2">IBT 30069</strain>
    </source>
</reference>
<dbReference type="InterPro" id="IPR011022">
    <property type="entry name" value="Arrestin_C-like"/>
</dbReference>
<gene>
    <name evidence="2" type="ORF">N7456_008104</name>
</gene>
<evidence type="ECO:0000259" key="1">
    <source>
        <dbReference type="Pfam" id="PF02752"/>
    </source>
</evidence>
<feature type="domain" description="Arrestin C-terminal-like" evidence="1">
    <location>
        <begin position="120"/>
        <end position="269"/>
    </location>
</feature>
<accession>A0A9W9FBW6</accession>
<comment type="caution">
    <text evidence="2">The sequence shown here is derived from an EMBL/GenBank/DDBJ whole genome shotgun (WGS) entry which is preliminary data.</text>
</comment>
<reference evidence="2" key="1">
    <citation type="submission" date="2022-11" db="EMBL/GenBank/DDBJ databases">
        <authorList>
            <person name="Petersen C."/>
        </authorList>
    </citation>
    <scope>NUCLEOTIDE SEQUENCE</scope>
    <source>
        <strain evidence="2">IBT 30069</strain>
    </source>
</reference>
<dbReference type="AlphaFoldDB" id="A0A9W9FBW6"/>
<organism evidence="2 3">
    <name type="scientific">Penicillium angulare</name>
    <dbReference type="NCBI Taxonomy" id="116970"/>
    <lineage>
        <taxon>Eukaryota</taxon>
        <taxon>Fungi</taxon>
        <taxon>Dikarya</taxon>
        <taxon>Ascomycota</taxon>
        <taxon>Pezizomycotina</taxon>
        <taxon>Eurotiomycetes</taxon>
        <taxon>Eurotiomycetidae</taxon>
        <taxon>Eurotiales</taxon>
        <taxon>Aspergillaceae</taxon>
        <taxon>Penicillium</taxon>
    </lineage>
</organism>
<evidence type="ECO:0000313" key="2">
    <source>
        <dbReference type="EMBL" id="KAJ5097383.1"/>
    </source>
</evidence>